<dbReference type="PROSITE" id="PS50850">
    <property type="entry name" value="MFS"/>
    <property type="match status" value="1"/>
</dbReference>
<evidence type="ECO:0000256" key="4">
    <source>
        <dbReference type="ARBA" id="ARBA00022692"/>
    </source>
</evidence>
<evidence type="ECO:0000313" key="10">
    <source>
        <dbReference type="Proteomes" id="UP001165685"/>
    </source>
</evidence>
<sequence>MAPSPVEDSARDRTPTPRPPAPRLWVVALIACAGQFLVVLDVSVVNVALPAMRTALGLSETGLQWVVNLYTIAFAGLMLLGGRAVDLFGRKRMFLLGLGTFIAASLVGGLAQEPWHLLGARAVQGIGAAVLAPATLTILTTSFPPGPARTRAIATWTAVGAGGGAAGGIIGGALTELLSWRWVLLINVPIGALALLAAVLWVAERRDREGAPARLDAPGALLVTLGLVTLVYGVVQTESQGWASPWSLAPLFGGIVLIGAFILVEARTAAPLVPLRLLAARPVAAANTAMFVCGAAMMSMWYFMSLYMQNVLRMSPLETGLGFLAQTVSIILGSKIAPWAMRAVDGKYVAMAGVAVSGAGFLWAGGGIPAGGGYAATVLGPGILMAFGSGLAATPLTSSATAAADPSDAGLVSGLVNTSRTVGGALGLAALSTVAAAYASPGAGPDALAGGYALAFRIGGSVLLAGAVFVLAALPRLRASEPA</sequence>
<dbReference type="PROSITE" id="PS00216">
    <property type="entry name" value="SUGAR_TRANSPORT_1"/>
    <property type="match status" value="1"/>
</dbReference>
<feature type="transmembrane region" description="Helical" evidence="7">
    <location>
        <begin position="348"/>
        <end position="368"/>
    </location>
</feature>
<evidence type="ECO:0000256" key="3">
    <source>
        <dbReference type="ARBA" id="ARBA00022475"/>
    </source>
</evidence>
<feature type="domain" description="Major facilitator superfamily (MFS) profile" evidence="8">
    <location>
        <begin position="27"/>
        <end position="478"/>
    </location>
</feature>
<protein>
    <submittedName>
        <fullName evidence="9">MFS transporter</fullName>
    </submittedName>
</protein>
<comment type="subcellular location">
    <subcellularLocation>
        <location evidence="1">Cell membrane</location>
        <topology evidence="1">Multi-pass membrane protein</topology>
    </subcellularLocation>
</comment>
<feature type="transmembrane region" description="Helical" evidence="7">
    <location>
        <begin position="247"/>
        <end position="266"/>
    </location>
</feature>
<reference evidence="9" key="1">
    <citation type="submission" date="2023-01" db="EMBL/GenBank/DDBJ databases">
        <title>Draft genome sequence of Nocardiopsis sp. LSu2-4 isolated from halophytes.</title>
        <authorList>
            <person name="Duangmal K."/>
            <person name="Chantavorakit T."/>
        </authorList>
    </citation>
    <scope>NUCLEOTIDE SEQUENCE</scope>
    <source>
        <strain evidence="9">LSu2-4</strain>
    </source>
</reference>
<dbReference type="InterPro" id="IPR020846">
    <property type="entry name" value="MFS_dom"/>
</dbReference>
<dbReference type="PANTHER" id="PTHR42718:SF46">
    <property type="entry name" value="BLR6921 PROTEIN"/>
    <property type="match status" value="1"/>
</dbReference>
<keyword evidence="6 7" id="KW-0472">Membrane</keyword>
<gene>
    <name evidence="9" type="ORF">O4U47_02535</name>
</gene>
<dbReference type="CDD" id="cd17321">
    <property type="entry name" value="MFS_MMR_MDR_like"/>
    <property type="match status" value="1"/>
</dbReference>
<feature type="transmembrane region" description="Helical" evidence="7">
    <location>
        <begin position="153"/>
        <end position="174"/>
    </location>
</feature>
<feature type="transmembrane region" description="Helical" evidence="7">
    <location>
        <begin position="323"/>
        <end position="341"/>
    </location>
</feature>
<keyword evidence="4 7" id="KW-0812">Transmembrane</keyword>
<organism evidence="9 10">
    <name type="scientific">Nocardiopsis suaedae</name>
    <dbReference type="NCBI Taxonomy" id="3018444"/>
    <lineage>
        <taxon>Bacteria</taxon>
        <taxon>Bacillati</taxon>
        <taxon>Actinomycetota</taxon>
        <taxon>Actinomycetes</taxon>
        <taxon>Streptosporangiales</taxon>
        <taxon>Nocardiopsidaceae</taxon>
        <taxon>Nocardiopsis</taxon>
    </lineage>
</organism>
<dbReference type="Gene3D" id="1.20.1720.10">
    <property type="entry name" value="Multidrug resistance protein D"/>
    <property type="match status" value="1"/>
</dbReference>
<dbReference type="Proteomes" id="UP001165685">
    <property type="component" value="Unassembled WGS sequence"/>
</dbReference>
<feature type="transmembrane region" description="Helical" evidence="7">
    <location>
        <begin position="62"/>
        <end position="81"/>
    </location>
</feature>
<dbReference type="PANTHER" id="PTHR42718">
    <property type="entry name" value="MAJOR FACILITATOR SUPERFAMILY MULTIDRUG TRANSPORTER MFSC"/>
    <property type="match status" value="1"/>
</dbReference>
<dbReference type="EMBL" id="JAQFWP010000003">
    <property type="protein sequence ID" value="MDA2803378.1"/>
    <property type="molecule type" value="Genomic_DNA"/>
</dbReference>
<feature type="transmembrane region" description="Helical" evidence="7">
    <location>
        <begin position="21"/>
        <end position="42"/>
    </location>
</feature>
<evidence type="ECO:0000256" key="1">
    <source>
        <dbReference type="ARBA" id="ARBA00004651"/>
    </source>
</evidence>
<dbReference type="Pfam" id="PF07690">
    <property type="entry name" value="MFS_1"/>
    <property type="match status" value="1"/>
</dbReference>
<feature type="transmembrane region" description="Helical" evidence="7">
    <location>
        <begin position="93"/>
        <end position="111"/>
    </location>
</feature>
<evidence type="ECO:0000313" key="9">
    <source>
        <dbReference type="EMBL" id="MDA2803378.1"/>
    </source>
</evidence>
<dbReference type="InterPro" id="IPR011701">
    <property type="entry name" value="MFS"/>
</dbReference>
<evidence type="ECO:0000256" key="7">
    <source>
        <dbReference type="SAM" id="Phobius"/>
    </source>
</evidence>
<dbReference type="RefSeq" id="WP_270675794.1">
    <property type="nucleotide sequence ID" value="NZ_JAQFWP010000003.1"/>
</dbReference>
<keyword evidence="3" id="KW-1003">Cell membrane</keyword>
<comment type="caution">
    <text evidence="9">The sequence shown here is derived from an EMBL/GenBank/DDBJ whole genome shotgun (WGS) entry which is preliminary data.</text>
</comment>
<feature type="transmembrane region" description="Helical" evidence="7">
    <location>
        <begin position="123"/>
        <end position="141"/>
    </location>
</feature>
<dbReference type="InterPro" id="IPR036259">
    <property type="entry name" value="MFS_trans_sf"/>
</dbReference>
<evidence type="ECO:0000256" key="6">
    <source>
        <dbReference type="ARBA" id="ARBA00023136"/>
    </source>
</evidence>
<feature type="transmembrane region" description="Helical" evidence="7">
    <location>
        <begin position="452"/>
        <end position="474"/>
    </location>
</feature>
<name>A0ABT4TFB0_9ACTN</name>
<dbReference type="InterPro" id="IPR005829">
    <property type="entry name" value="Sugar_transporter_CS"/>
</dbReference>
<feature type="transmembrane region" description="Helical" evidence="7">
    <location>
        <begin position="180"/>
        <end position="203"/>
    </location>
</feature>
<feature type="transmembrane region" description="Helical" evidence="7">
    <location>
        <begin position="421"/>
        <end position="440"/>
    </location>
</feature>
<accession>A0ABT4TFB0</accession>
<feature type="transmembrane region" description="Helical" evidence="7">
    <location>
        <begin position="215"/>
        <end position="235"/>
    </location>
</feature>
<evidence type="ECO:0000256" key="2">
    <source>
        <dbReference type="ARBA" id="ARBA00022448"/>
    </source>
</evidence>
<feature type="transmembrane region" description="Helical" evidence="7">
    <location>
        <begin position="374"/>
        <end position="393"/>
    </location>
</feature>
<proteinExistence type="predicted"/>
<dbReference type="Gene3D" id="1.20.1250.20">
    <property type="entry name" value="MFS general substrate transporter like domains"/>
    <property type="match status" value="1"/>
</dbReference>
<feature type="transmembrane region" description="Helical" evidence="7">
    <location>
        <begin position="278"/>
        <end position="303"/>
    </location>
</feature>
<evidence type="ECO:0000259" key="8">
    <source>
        <dbReference type="PROSITE" id="PS50850"/>
    </source>
</evidence>
<evidence type="ECO:0000256" key="5">
    <source>
        <dbReference type="ARBA" id="ARBA00022989"/>
    </source>
</evidence>
<keyword evidence="2" id="KW-0813">Transport</keyword>
<dbReference type="SUPFAM" id="SSF103473">
    <property type="entry name" value="MFS general substrate transporter"/>
    <property type="match status" value="1"/>
</dbReference>
<keyword evidence="5 7" id="KW-1133">Transmembrane helix</keyword>
<keyword evidence="10" id="KW-1185">Reference proteome</keyword>